<dbReference type="Proteomes" id="UP000717585">
    <property type="component" value="Unassembled WGS sequence"/>
</dbReference>
<dbReference type="SUPFAM" id="SSF52490">
    <property type="entry name" value="Tubulin nucleotide-binding domain-like"/>
    <property type="match status" value="1"/>
</dbReference>
<proteinExistence type="predicted"/>
<organism evidence="1 2">
    <name type="scientific">Carpediemonas membranifera</name>
    <dbReference type="NCBI Taxonomy" id="201153"/>
    <lineage>
        <taxon>Eukaryota</taxon>
        <taxon>Metamonada</taxon>
        <taxon>Carpediemonas-like organisms</taxon>
        <taxon>Carpediemonas</taxon>
    </lineage>
</organism>
<dbReference type="AlphaFoldDB" id="A0A8J6BAR8"/>
<dbReference type="EMBL" id="JAHDYR010000005">
    <property type="protein sequence ID" value="KAG9396824.1"/>
    <property type="molecule type" value="Genomic_DNA"/>
</dbReference>
<dbReference type="InterPro" id="IPR049942">
    <property type="entry name" value="DML1/Misato"/>
</dbReference>
<dbReference type="GO" id="GO:0005737">
    <property type="term" value="C:cytoplasm"/>
    <property type="evidence" value="ECO:0007669"/>
    <property type="project" value="TreeGrafter"/>
</dbReference>
<accession>A0A8J6BAR8</accession>
<reference evidence="1" key="1">
    <citation type="submission" date="2021-05" db="EMBL/GenBank/DDBJ databases">
        <title>A free-living protist that lacks canonical eukaryotic 1 DNA replication and segregation systems.</title>
        <authorList>
            <person name="Salas-Leiva D.E."/>
            <person name="Tromer E.C."/>
            <person name="Curtis B.A."/>
            <person name="Jerlstrom-Hultqvist J."/>
            <person name="Kolisko M."/>
            <person name="Yi Z."/>
            <person name="Salas-Leiva J.S."/>
            <person name="Gallot-Lavallee L."/>
            <person name="Kops G.J.P.L."/>
            <person name="Archibald J.M."/>
            <person name="Simpson A.G.B."/>
            <person name="Roger A.J."/>
        </authorList>
    </citation>
    <scope>NUCLEOTIDE SEQUENCE</scope>
    <source>
        <strain evidence="1">BICM</strain>
    </source>
</reference>
<dbReference type="GO" id="GO:0007005">
    <property type="term" value="P:mitochondrion organization"/>
    <property type="evidence" value="ECO:0007669"/>
    <property type="project" value="InterPro"/>
</dbReference>
<protein>
    <submittedName>
        <fullName evidence="1">Uncharacterized protein</fullName>
    </submittedName>
</protein>
<dbReference type="Gene3D" id="3.40.50.1440">
    <property type="entry name" value="Tubulin/FtsZ, GTPase domain"/>
    <property type="match status" value="1"/>
</dbReference>
<name>A0A8J6BAR8_9EUKA</name>
<sequence>MWNFASLDAIDANRPHSSQSKAPLRAMDVDPFAKWTFTNSDKYSEVPRSYLADLKSNMTRFVLEAHPPRPAPDQAYEDYRTAGTQSNFRQAFLSGAIDQTTMCDSSEVESWADFLAVHMDPGATTALSEWKYARVDSESNFIFDSFVAGEVAAKGAITEGVEDFIRLQADKSGTPNAFQFIAQCSSAWGGAVSEVVSEYVVDEFPKTPVFLYDIGQPSGPVNAIAQAATWGTMAHLRQVKVVPFTTGNHGEDVVPDGSLYHTSAMVGYTLKQIVSEMAVVGTDPFSKIPFSFLRPLGMVGLPKTALDSTGLVTGKADKWTDFFPSCFGTVGSKVHSVVGRISVLPEDISDDFRRYLNLKEAIASNRFAEVNLRRTDSVPISFPAFFRAPPRRGVPSDKLVLSQTTTGTGALCLDSGMQEALLDVKTVLDRSRTLVDLHGMEADHVDDLRAKLAELAATLKKM</sequence>
<gene>
    <name evidence="1" type="ORF">J8273_1867</name>
</gene>
<dbReference type="PANTHER" id="PTHR13391:SF0">
    <property type="entry name" value="PROTEIN MISATO HOMOLOG 1"/>
    <property type="match status" value="1"/>
</dbReference>
<comment type="caution">
    <text evidence="1">The sequence shown here is derived from an EMBL/GenBank/DDBJ whole genome shotgun (WGS) entry which is preliminary data.</text>
</comment>
<keyword evidence="2" id="KW-1185">Reference proteome</keyword>
<dbReference type="InterPro" id="IPR036525">
    <property type="entry name" value="Tubulin/FtsZ_GTPase_sf"/>
</dbReference>
<evidence type="ECO:0000313" key="2">
    <source>
        <dbReference type="Proteomes" id="UP000717585"/>
    </source>
</evidence>
<evidence type="ECO:0000313" key="1">
    <source>
        <dbReference type="EMBL" id="KAG9396824.1"/>
    </source>
</evidence>
<dbReference type="PANTHER" id="PTHR13391">
    <property type="entry name" value="MITOCHONDRIAL DISTRIBUTION REGULATOR MISATO"/>
    <property type="match status" value="1"/>
</dbReference>